<evidence type="ECO:0000313" key="2">
    <source>
        <dbReference type="Proteomes" id="UP000001968"/>
    </source>
</evidence>
<reference evidence="2" key="1">
    <citation type="journal article" date="2010" name="Environ. Microbiol.">
        <title>The genome of Syntrophomonas wolfei: new insights into syntrophic metabolism and biohydrogen production.</title>
        <authorList>
            <person name="Sieber J.R."/>
            <person name="Sims D.R."/>
            <person name="Han C."/>
            <person name="Kim E."/>
            <person name="Lykidis A."/>
            <person name="Lapidus A.L."/>
            <person name="McDonnald E."/>
            <person name="Rohlin L."/>
            <person name="Culley D.E."/>
            <person name="Gunsalus R."/>
            <person name="McInerney M.J."/>
        </authorList>
    </citation>
    <scope>NUCLEOTIDE SEQUENCE [LARGE SCALE GENOMIC DNA]</scope>
    <source>
        <strain evidence="2">DSM 2245B / Goettingen</strain>
    </source>
</reference>
<evidence type="ECO:0000313" key="1">
    <source>
        <dbReference type="EMBL" id="ABI69484.1"/>
    </source>
</evidence>
<dbReference type="EMBL" id="CP000448">
    <property type="protein sequence ID" value="ABI69484.1"/>
    <property type="molecule type" value="Genomic_DNA"/>
</dbReference>
<evidence type="ECO:0008006" key="3">
    <source>
        <dbReference type="Google" id="ProtNLM"/>
    </source>
</evidence>
<dbReference type="RefSeq" id="WP_011641575.1">
    <property type="nucleotide sequence ID" value="NC_008346.1"/>
</dbReference>
<dbReference type="AlphaFoldDB" id="Q0AUX0"/>
<dbReference type="Proteomes" id="UP000001968">
    <property type="component" value="Chromosome"/>
</dbReference>
<accession>Q0AUX0</accession>
<proteinExistence type="predicted"/>
<dbReference type="InterPro" id="IPR023811">
    <property type="entry name" value="CHP04076"/>
</dbReference>
<dbReference type="OrthoDB" id="5432414at2"/>
<organism evidence="1 2">
    <name type="scientific">Syntrophomonas wolfei subsp. wolfei (strain DSM 2245B / Goettingen)</name>
    <dbReference type="NCBI Taxonomy" id="335541"/>
    <lineage>
        <taxon>Bacteria</taxon>
        <taxon>Bacillati</taxon>
        <taxon>Bacillota</taxon>
        <taxon>Clostridia</taxon>
        <taxon>Eubacteriales</taxon>
        <taxon>Syntrophomonadaceae</taxon>
        <taxon>Syntrophomonas</taxon>
    </lineage>
</organism>
<sequence>MKKVKITVMKTACYKDLIEKYENPITHACDMVEGQVFIANGWQKPEGFCDSAWDSVSSFVMTLAHGGEDFYDGWMKNKKSAMISCNDGFRPVSFLLETMDEDSEEN</sequence>
<protein>
    <recommendedName>
        <fullName evidence="3">TIGR04076 family protein</fullName>
    </recommendedName>
</protein>
<dbReference type="KEGG" id="swo:Swol_2193"/>
<dbReference type="STRING" id="335541.Swol_2193"/>
<dbReference type="NCBIfam" id="TIGR04076">
    <property type="entry name" value="TIGR04076 family protein"/>
    <property type="match status" value="1"/>
</dbReference>
<dbReference type="eggNOG" id="ENOG50316P9">
    <property type="taxonomic scope" value="Bacteria"/>
</dbReference>
<dbReference type="HOGENOM" id="CLU_160502_0_0_9"/>
<keyword evidence="2" id="KW-1185">Reference proteome</keyword>
<gene>
    <name evidence="1" type="ordered locus">Swol_2193</name>
</gene>
<name>Q0AUX0_SYNWW</name>